<name>A0AAG5DR04_ANOAO</name>
<keyword evidence="3" id="KW-1185">Reference proteome</keyword>
<proteinExistence type="predicted"/>
<protein>
    <submittedName>
        <fullName evidence="2">Uncharacterized protein</fullName>
    </submittedName>
</protein>
<dbReference type="EnsemblMetazoa" id="ENSAATROPT014295">
    <property type="protein sequence ID" value="ENSAATROPP013033"/>
    <property type="gene ID" value="ENSAATROPG011594"/>
</dbReference>
<evidence type="ECO:0000313" key="3">
    <source>
        <dbReference type="Proteomes" id="UP000075880"/>
    </source>
</evidence>
<dbReference type="AlphaFoldDB" id="A0AAG5DR04"/>
<evidence type="ECO:0000256" key="1">
    <source>
        <dbReference type="SAM" id="MobiDB-lite"/>
    </source>
</evidence>
<sequence length="66" mass="8102">KHAWPHGLRRAKHERRQFDHREHGKTVKHRVQHRSVTKNRNVVAEFEQNSRQVSQERCRRMQSHAM</sequence>
<feature type="region of interest" description="Disordered" evidence="1">
    <location>
        <begin position="43"/>
        <end position="66"/>
    </location>
</feature>
<organism evidence="2 3">
    <name type="scientific">Anopheles atroparvus</name>
    <name type="common">European mosquito</name>
    <dbReference type="NCBI Taxonomy" id="41427"/>
    <lineage>
        <taxon>Eukaryota</taxon>
        <taxon>Metazoa</taxon>
        <taxon>Ecdysozoa</taxon>
        <taxon>Arthropoda</taxon>
        <taxon>Hexapoda</taxon>
        <taxon>Insecta</taxon>
        <taxon>Pterygota</taxon>
        <taxon>Neoptera</taxon>
        <taxon>Endopterygota</taxon>
        <taxon>Diptera</taxon>
        <taxon>Nematocera</taxon>
        <taxon>Culicoidea</taxon>
        <taxon>Culicidae</taxon>
        <taxon>Anophelinae</taxon>
        <taxon>Anopheles</taxon>
    </lineage>
</organism>
<reference evidence="2" key="1">
    <citation type="submission" date="2024-04" db="UniProtKB">
        <authorList>
            <consortium name="EnsemblMetazoa"/>
        </authorList>
    </citation>
    <scope>IDENTIFICATION</scope>
    <source>
        <strain evidence="2">EBRO</strain>
    </source>
</reference>
<evidence type="ECO:0000313" key="2">
    <source>
        <dbReference type="EnsemblMetazoa" id="ENSAATROPP013033"/>
    </source>
</evidence>
<accession>A0AAG5DR04</accession>
<dbReference type="Proteomes" id="UP000075880">
    <property type="component" value="Unassembled WGS sequence"/>
</dbReference>